<name>A0ABW7MVD9_9FLAO</name>
<accession>A0ABW7MVD9</accession>
<sequence length="151" mass="16792">MKYWLPALCLLLLCSCDKPKDPEVDCSLYDPFFSNLLIELVDDQGENLIENNTYPADEITINYKGNISTNVVFNDVPGLENLISMNLFGDAGENTFILNLSDTVSDTLVLNLSIDIPVCNIPLYTLNTATYNGEVQSIITENGTYRITVVK</sequence>
<evidence type="ECO:0000313" key="1">
    <source>
        <dbReference type="EMBL" id="MFH6770797.1"/>
    </source>
</evidence>
<organism evidence="1 2">
    <name type="scientific">Gaetbulibacter aestuarii</name>
    <dbReference type="NCBI Taxonomy" id="1502358"/>
    <lineage>
        <taxon>Bacteria</taxon>
        <taxon>Pseudomonadati</taxon>
        <taxon>Bacteroidota</taxon>
        <taxon>Flavobacteriia</taxon>
        <taxon>Flavobacteriales</taxon>
        <taxon>Flavobacteriaceae</taxon>
        <taxon>Gaetbulibacter</taxon>
    </lineage>
</organism>
<dbReference type="RefSeq" id="WP_344739345.1">
    <property type="nucleotide sequence ID" value="NZ_BAABAY010000001.1"/>
</dbReference>
<gene>
    <name evidence="1" type="ORF">V8G58_02535</name>
</gene>
<reference evidence="1 2" key="1">
    <citation type="submission" date="2024-02" db="EMBL/GenBank/DDBJ databases">
        <title>A Gaetbulibacter species isolated from tidal flats and genomic insights of their niches.</title>
        <authorList>
            <person name="Ye Y."/>
        </authorList>
    </citation>
    <scope>NUCLEOTIDE SEQUENCE [LARGE SCALE GENOMIC DNA]</scope>
    <source>
        <strain evidence="1 2">KYW382</strain>
    </source>
</reference>
<dbReference type="EMBL" id="JBAWKB010000001">
    <property type="protein sequence ID" value="MFH6770797.1"/>
    <property type="molecule type" value="Genomic_DNA"/>
</dbReference>
<protein>
    <recommendedName>
        <fullName evidence="3">Lipocalin-like domain-containing protein</fullName>
    </recommendedName>
</protein>
<evidence type="ECO:0008006" key="3">
    <source>
        <dbReference type="Google" id="ProtNLM"/>
    </source>
</evidence>
<keyword evidence="2" id="KW-1185">Reference proteome</keyword>
<evidence type="ECO:0000313" key="2">
    <source>
        <dbReference type="Proteomes" id="UP001610100"/>
    </source>
</evidence>
<dbReference type="Proteomes" id="UP001610100">
    <property type="component" value="Unassembled WGS sequence"/>
</dbReference>
<dbReference type="PROSITE" id="PS51257">
    <property type="entry name" value="PROKAR_LIPOPROTEIN"/>
    <property type="match status" value="1"/>
</dbReference>
<comment type="caution">
    <text evidence="1">The sequence shown here is derived from an EMBL/GenBank/DDBJ whole genome shotgun (WGS) entry which is preliminary data.</text>
</comment>
<proteinExistence type="predicted"/>